<feature type="transmembrane region" description="Helical" evidence="1">
    <location>
        <begin position="135"/>
        <end position="156"/>
    </location>
</feature>
<evidence type="ECO:0000256" key="1">
    <source>
        <dbReference type="SAM" id="Phobius"/>
    </source>
</evidence>
<dbReference type="EMBL" id="HBIW01001718">
    <property type="protein sequence ID" value="CAE0686041.1"/>
    <property type="molecule type" value="Transcribed_RNA"/>
</dbReference>
<feature type="transmembrane region" description="Helical" evidence="1">
    <location>
        <begin position="265"/>
        <end position="282"/>
    </location>
</feature>
<keyword evidence="4" id="KW-1185">Reference proteome</keyword>
<feature type="transmembrane region" description="Helical" evidence="1">
    <location>
        <begin position="73"/>
        <end position="92"/>
    </location>
</feature>
<sequence length="850" mass="94732">MDAMSAPSEAGSATAAALKFERRAEEFEVKRFAGLTGFQSAREVAKMQQRHEAEEKKRIEAEERADDAWEVEWYVFVSVFALYALTTAPSVAGGDSGELLAESCSLGTAHPPGYPLFTLLYHIPLTYMPAYLSPAMWANLFTAMLGAGASSVVCAITREALRCGGQCGRSITGASAGYLFAFSPLVWQYHCTSEVFALNNLLVALLVHRALLYARLRKIKDLRIASLLTGLALSNQHTAVLFVVPLGARALSIASSTLKKRPREVIVLGLYGLTGLSPYAYLPLSKPKQGGWGQIRSVRGFVHHFLRRDYGTLRLYSGRVGSGESLMERIQAWYTSIATVQGPLPYALPVLAVIGACLLLYVPPPLPEYCDDASSQGGGKRSAKARRRARVQEYNQQRRAEKGTKKSIRVAARGCRESLALLLGALSFYLLAFHALSNLPLSDPLLYGIHARFWMQPHLALCCFAGLGLEGLVRICGRKSVPLVVVLIALQIRVGLEPSGLSPGAPGGLYSRSLGLHTAHPAHFFGDYARALLKPLPQNALLLINYDQQWTSIRYVQQCEHFRTDITTINLAMTTYGWWHSKRELYDNVVFPGTHYSRDPQKSSGYSIGQFFDANYERRTGGIFLGGTLSFPDTEYKQRYEFVPYGLVSVLSRKERPPSLEAYVLESRQAWATALNEMRRLPLDENHNSEETWEWTIQREFFTHIADRAAYVLESVLRDDVHDATYLYEAAMWFETLYRYDRNMTTANVKNMGLAHVHLVRSTKGKAPPPTVPDILGASGLLHDEQQPFEKLHPQATTADWKTWSSSRFQVGWGDFLGRPEAIKDPQYETIRDLYAKVTTASRTMGTTRS</sequence>
<gene>
    <name evidence="2" type="ORF">PCAL00307_LOCUS1475</name>
    <name evidence="3" type="ORF">PECAL_4P06530</name>
</gene>
<evidence type="ECO:0000313" key="4">
    <source>
        <dbReference type="Proteomes" id="UP000789595"/>
    </source>
</evidence>
<protein>
    <recommendedName>
        <fullName evidence="5">DUF2723 domain-containing protein</fullName>
    </recommendedName>
</protein>
<dbReference type="PANTHER" id="PTHR16214">
    <property type="entry name" value="TRANSMEMBRANE PROTEIN 260"/>
    <property type="match status" value="1"/>
</dbReference>
<proteinExistence type="predicted"/>
<organism evidence="2">
    <name type="scientific">Pelagomonas calceolata</name>
    <dbReference type="NCBI Taxonomy" id="35677"/>
    <lineage>
        <taxon>Eukaryota</taxon>
        <taxon>Sar</taxon>
        <taxon>Stramenopiles</taxon>
        <taxon>Ochrophyta</taxon>
        <taxon>Pelagophyceae</taxon>
        <taxon>Pelagomonadales</taxon>
        <taxon>Pelagomonadaceae</taxon>
        <taxon>Pelagomonas</taxon>
    </lineage>
</organism>
<keyword evidence="1" id="KW-0472">Membrane</keyword>
<keyword evidence="1" id="KW-1133">Transmembrane helix</keyword>
<dbReference type="Pfam" id="PF11028">
    <property type="entry name" value="TMEM260-like"/>
    <property type="match status" value="1"/>
</dbReference>
<dbReference type="InterPro" id="IPR021280">
    <property type="entry name" value="TMEM260-like"/>
</dbReference>
<dbReference type="PANTHER" id="PTHR16214:SF3">
    <property type="entry name" value="TRANSMEMBRANE PROTEIN 260"/>
    <property type="match status" value="1"/>
</dbReference>
<evidence type="ECO:0008006" key="5">
    <source>
        <dbReference type="Google" id="ProtNLM"/>
    </source>
</evidence>
<keyword evidence="1" id="KW-0812">Transmembrane</keyword>
<feature type="transmembrane region" description="Helical" evidence="1">
    <location>
        <begin position="168"/>
        <end position="189"/>
    </location>
</feature>
<reference evidence="3" key="2">
    <citation type="submission" date="2021-11" db="EMBL/GenBank/DDBJ databases">
        <authorList>
            <consortium name="Genoscope - CEA"/>
            <person name="William W."/>
        </authorList>
    </citation>
    <scope>NUCLEOTIDE SEQUENCE</scope>
</reference>
<name>A0A7S3ZKU0_9STRA</name>
<dbReference type="OrthoDB" id="197432at2759"/>
<feature type="transmembrane region" description="Helical" evidence="1">
    <location>
        <begin position="195"/>
        <end position="214"/>
    </location>
</feature>
<dbReference type="EMBL" id="CAKKNE010000004">
    <property type="protein sequence ID" value="CAH0373454.1"/>
    <property type="molecule type" value="Genomic_DNA"/>
</dbReference>
<dbReference type="AlphaFoldDB" id="A0A7S3ZKU0"/>
<dbReference type="InterPro" id="IPR052724">
    <property type="entry name" value="GT117_domain-containing"/>
</dbReference>
<feature type="transmembrane region" description="Helical" evidence="1">
    <location>
        <begin position="419"/>
        <end position="441"/>
    </location>
</feature>
<feature type="transmembrane region" description="Helical" evidence="1">
    <location>
        <begin position="344"/>
        <end position="362"/>
    </location>
</feature>
<evidence type="ECO:0000313" key="3">
    <source>
        <dbReference type="EMBL" id="CAH0373454.1"/>
    </source>
</evidence>
<dbReference type="Proteomes" id="UP000789595">
    <property type="component" value="Unassembled WGS sequence"/>
</dbReference>
<evidence type="ECO:0000313" key="2">
    <source>
        <dbReference type="EMBL" id="CAE0686041.1"/>
    </source>
</evidence>
<reference evidence="2" key="1">
    <citation type="submission" date="2021-01" db="EMBL/GenBank/DDBJ databases">
        <authorList>
            <person name="Corre E."/>
            <person name="Pelletier E."/>
            <person name="Niang G."/>
            <person name="Scheremetjew M."/>
            <person name="Finn R."/>
            <person name="Kale V."/>
            <person name="Holt S."/>
            <person name="Cochrane G."/>
            <person name="Meng A."/>
            <person name="Brown T."/>
            <person name="Cohen L."/>
        </authorList>
    </citation>
    <scope>NUCLEOTIDE SEQUENCE</scope>
    <source>
        <strain evidence="2">CCMP1756</strain>
    </source>
</reference>
<accession>A0A7S3ZKU0</accession>